<name>A0AAV7UEJ2_PLEWA</name>
<dbReference type="EMBL" id="JANPWB010000005">
    <property type="protein sequence ID" value="KAJ1186780.1"/>
    <property type="molecule type" value="Genomic_DNA"/>
</dbReference>
<gene>
    <name evidence="2" type="ORF">NDU88_003561</name>
</gene>
<dbReference type="AlphaFoldDB" id="A0AAV7UEJ2"/>
<reference evidence="2" key="1">
    <citation type="journal article" date="2022" name="bioRxiv">
        <title>Sequencing and chromosome-scale assembly of the giantPleurodeles waltlgenome.</title>
        <authorList>
            <person name="Brown T."/>
            <person name="Elewa A."/>
            <person name="Iarovenko S."/>
            <person name="Subramanian E."/>
            <person name="Araus A.J."/>
            <person name="Petzold A."/>
            <person name="Susuki M."/>
            <person name="Suzuki K.-i.T."/>
            <person name="Hayashi T."/>
            <person name="Toyoda A."/>
            <person name="Oliveira C."/>
            <person name="Osipova E."/>
            <person name="Leigh N.D."/>
            <person name="Simon A."/>
            <person name="Yun M.H."/>
        </authorList>
    </citation>
    <scope>NUCLEOTIDE SEQUENCE</scope>
    <source>
        <strain evidence="2">20211129_DDA</strain>
        <tissue evidence="2">Liver</tissue>
    </source>
</reference>
<dbReference type="Proteomes" id="UP001066276">
    <property type="component" value="Chromosome 3_1"/>
</dbReference>
<proteinExistence type="predicted"/>
<comment type="caution">
    <text evidence="2">The sequence shown here is derived from an EMBL/GenBank/DDBJ whole genome shotgun (WGS) entry which is preliminary data.</text>
</comment>
<organism evidence="2 3">
    <name type="scientific">Pleurodeles waltl</name>
    <name type="common">Iberian ribbed newt</name>
    <dbReference type="NCBI Taxonomy" id="8319"/>
    <lineage>
        <taxon>Eukaryota</taxon>
        <taxon>Metazoa</taxon>
        <taxon>Chordata</taxon>
        <taxon>Craniata</taxon>
        <taxon>Vertebrata</taxon>
        <taxon>Euteleostomi</taxon>
        <taxon>Amphibia</taxon>
        <taxon>Batrachia</taxon>
        <taxon>Caudata</taxon>
        <taxon>Salamandroidea</taxon>
        <taxon>Salamandridae</taxon>
        <taxon>Pleurodelinae</taxon>
        <taxon>Pleurodeles</taxon>
    </lineage>
</organism>
<sequence>MQTLTTRLGRAAQGYRSSGSPGLIIGGAVGIPHAVLRYCQPASESHPADTLSAQPRGKGLAADLTVS</sequence>
<accession>A0AAV7UEJ2</accession>
<evidence type="ECO:0000313" key="2">
    <source>
        <dbReference type="EMBL" id="KAJ1186780.1"/>
    </source>
</evidence>
<keyword evidence="3" id="KW-1185">Reference proteome</keyword>
<protein>
    <submittedName>
        <fullName evidence="2">Uncharacterized protein</fullName>
    </submittedName>
</protein>
<evidence type="ECO:0000313" key="3">
    <source>
        <dbReference type="Proteomes" id="UP001066276"/>
    </source>
</evidence>
<evidence type="ECO:0000256" key="1">
    <source>
        <dbReference type="SAM" id="MobiDB-lite"/>
    </source>
</evidence>
<feature type="region of interest" description="Disordered" evidence="1">
    <location>
        <begin position="42"/>
        <end position="67"/>
    </location>
</feature>